<dbReference type="EMBL" id="LT607413">
    <property type="protein sequence ID" value="SCF41679.1"/>
    <property type="molecule type" value="Genomic_DNA"/>
</dbReference>
<dbReference type="PANTHER" id="PTHR10668:SF105">
    <property type="entry name" value="DEHYDROGENASE-RELATED"/>
    <property type="match status" value="1"/>
</dbReference>
<dbReference type="GO" id="GO:0016491">
    <property type="term" value="F:oxidoreductase activity"/>
    <property type="evidence" value="ECO:0007669"/>
    <property type="project" value="InterPro"/>
</dbReference>
<keyword evidence="6" id="KW-1185">Reference proteome</keyword>
<gene>
    <name evidence="5" type="ORF">GA0070618_6546</name>
</gene>
<dbReference type="InterPro" id="IPR002937">
    <property type="entry name" value="Amino_oxidase"/>
</dbReference>
<feature type="domain" description="Amine oxidase" evidence="4">
    <location>
        <begin position="31"/>
        <end position="409"/>
    </location>
</feature>
<evidence type="ECO:0000256" key="2">
    <source>
        <dbReference type="ARBA" id="ARBA00038825"/>
    </source>
</evidence>
<dbReference type="Proteomes" id="UP000198253">
    <property type="component" value="Chromosome I"/>
</dbReference>
<evidence type="ECO:0000256" key="1">
    <source>
        <dbReference type="ARBA" id="ARBA00037217"/>
    </source>
</evidence>
<name>A0A1C5A944_MICEC</name>
<dbReference type="InParanoid" id="A0A1C5A944"/>
<dbReference type="PRINTS" id="PR00411">
    <property type="entry name" value="PNDRDTASEI"/>
</dbReference>
<reference evidence="6" key="1">
    <citation type="submission" date="2016-06" db="EMBL/GenBank/DDBJ databases">
        <authorList>
            <person name="Varghese N."/>
            <person name="Submissions Spin"/>
        </authorList>
    </citation>
    <scope>NUCLEOTIDE SEQUENCE [LARGE SCALE GENOMIC DNA]</scope>
    <source>
        <strain evidence="6">DSM 43816</strain>
    </source>
</reference>
<dbReference type="InterPro" id="IPR036188">
    <property type="entry name" value="FAD/NAD-bd_sf"/>
</dbReference>
<dbReference type="AlphaFoldDB" id="A0A1C5A944"/>
<evidence type="ECO:0000256" key="3">
    <source>
        <dbReference type="ARBA" id="ARBA00040298"/>
    </source>
</evidence>
<dbReference type="Pfam" id="PF01593">
    <property type="entry name" value="Amino_oxidase"/>
    <property type="match status" value="1"/>
</dbReference>
<comment type="function">
    <text evidence="1">Probable oxidoreductase that may play a role as regulator of mitochondrial function.</text>
</comment>
<dbReference type="PANTHER" id="PTHR10668">
    <property type="entry name" value="PHYTOENE DEHYDROGENASE"/>
    <property type="match status" value="1"/>
</dbReference>
<comment type="subunit">
    <text evidence="2">Interacts with COX5B; this interaction may contribute to localize PYROXD2 to the inner face of the inner mitochondrial membrane.</text>
</comment>
<proteinExistence type="predicted"/>
<dbReference type="Gene3D" id="3.50.50.60">
    <property type="entry name" value="FAD/NAD(P)-binding domain"/>
    <property type="match status" value="2"/>
</dbReference>
<dbReference type="SUPFAM" id="SSF51905">
    <property type="entry name" value="FAD/NAD(P)-binding domain"/>
    <property type="match status" value="1"/>
</dbReference>
<organism evidence="5 6">
    <name type="scientific">Micromonospora echinospora</name>
    <name type="common">Micromonospora purpurea</name>
    <dbReference type="NCBI Taxonomy" id="1877"/>
    <lineage>
        <taxon>Bacteria</taxon>
        <taxon>Bacillati</taxon>
        <taxon>Actinomycetota</taxon>
        <taxon>Actinomycetes</taxon>
        <taxon>Micromonosporales</taxon>
        <taxon>Micromonosporaceae</taxon>
        <taxon>Micromonospora</taxon>
    </lineage>
</organism>
<sequence length="545" mass="58076">MMFPMRSINHAQTEPGAESADAVVVGAGHNGLVAANLLADAGWDVLVLEATGAPGGAVRSAEVTAPGYLSDLYSSFYPLGYASPVLRRLALDEHGLAWRHAPDVLAHLLPDGRAAVLDRDLERTATSMEAFAPGDGERWRESYEDWRRISQPLLEALFTPFPPVRNGLELFARLRTAGVLRLARRLVLPVRQLGAELFDGEGGPLLLAGCALHTDLSPEDAGSGIYGWLLAMLGQEVGWPVPVGGAQRITDALVARLRARGGRISYDAQVDRVLVARGRAMGVRTVGGRTWRARRAVLADVPAPALYLDLVGAARLPSRLVTDLAHFRWDGSTVKVDWALDGPLPWTNSEVAGAGTVHLAADLNGLTRYAATLACGEIPEDPFLLVGQMTTADPSRSPAGTESLWAYTHLPFRRDWRAEDVAGHVERMEAVLERHAPGFRARVRGRYVAGPADLEERNPSLVGGAVGGGTAAAYQQLFLRPVPGLGRPDTPIDRLYLASASANPGGGVHGAPGANAARAALVRDRAVTGGLYARVVGAAHRAVYR</sequence>
<evidence type="ECO:0000259" key="4">
    <source>
        <dbReference type="Pfam" id="PF01593"/>
    </source>
</evidence>
<accession>A0A1C5A944</accession>
<protein>
    <recommendedName>
        <fullName evidence="3">Pyridine nucleotide-disulfide oxidoreductase domain-containing protein 2</fullName>
    </recommendedName>
</protein>
<evidence type="ECO:0000313" key="6">
    <source>
        <dbReference type="Proteomes" id="UP000198253"/>
    </source>
</evidence>
<evidence type="ECO:0000313" key="5">
    <source>
        <dbReference type="EMBL" id="SCF41679.1"/>
    </source>
</evidence>